<sequence length="356" mass="39914">MLDINTTEAVALSTLDTQWVQLNSTNPFDPEERNLPQVSVLADQTGFVVQGGQKYFENQTYGNPINGTIFFNITTQIWETWLDWDPRYQDIFYATAVDYQTESGEVIGYFGGKTYCSNGCSLRFTEITTFNTQTGEWSNVNCGGSDVPFRMGGISSYSLVMDDTIYVLNLNSYNWTRIMISLTDDFYRYDHSAVLVDTTLFLLFGSNRNKSHCNGMAALNVSDLSIIRQIDSYPYVIPTTTDDNNTTAGINPFTENQLNSGAKAGIAVGSILGAAAIGAILAYIRFLQKRQPIKEKSLVEEEIFVDWDKIESQYREINTRFIPSMLESKESILDATPDSQKHDISRYGHTSASPDV</sequence>
<keyword evidence="4" id="KW-1185">Reference proteome</keyword>
<dbReference type="OrthoDB" id="2275515at2759"/>
<evidence type="ECO:0000313" key="4">
    <source>
        <dbReference type="Proteomes" id="UP000253551"/>
    </source>
</evidence>
<comment type="caution">
    <text evidence="3">The sequence shown here is derived from an EMBL/GenBank/DDBJ whole genome shotgun (WGS) entry which is preliminary data.</text>
</comment>
<dbReference type="AlphaFoldDB" id="A0A367J9R4"/>
<accession>A0A367J9R4</accession>
<evidence type="ECO:0000256" key="1">
    <source>
        <dbReference type="SAM" id="MobiDB-lite"/>
    </source>
</evidence>
<dbReference type="EMBL" id="PJQM01003892">
    <property type="protein sequence ID" value="RCH86635.1"/>
    <property type="molecule type" value="Genomic_DNA"/>
</dbReference>
<protein>
    <submittedName>
        <fullName evidence="3">Uncharacterized protein</fullName>
    </submittedName>
</protein>
<keyword evidence="2" id="KW-0472">Membrane</keyword>
<name>A0A367J9R4_RHIST</name>
<evidence type="ECO:0000313" key="3">
    <source>
        <dbReference type="EMBL" id="RCH86635.1"/>
    </source>
</evidence>
<gene>
    <name evidence="3" type="ORF">CU098_007781</name>
</gene>
<reference evidence="3 4" key="1">
    <citation type="journal article" date="2018" name="G3 (Bethesda)">
        <title>Phylogenetic and Phylogenomic Definition of Rhizopus Species.</title>
        <authorList>
            <person name="Gryganskyi A.P."/>
            <person name="Golan J."/>
            <person name="Dolatabadi S."/>
            <person name="Mondo S."/>
            <person name="Robb S."/>
            <person name="Idnurm A."/>
            <person name="Muszewska A."/>
            <person name="Steczkiewicz K."/>
            <person name="Masonjones S."/>
            <person name="Liao H.L."/>
            <person name="Gajdeczka M.T."/>
            <person name="Anike F."/>
            <person name="Vuek A."/>
            <person name="Anishchenko I.M."/>
            <person name="Voigt K."/>
            <person name="de Hoog G.S."/>
            <person name="Smith M.E."/>
            <person name="Heitman J."/>
            <person name="Vilgalys R."/>
            <person name="Stajich J.E."/>
        </authorList>
    </citation>
    <scope>NUCLEOTIDE SEQUENCE [LARGE SCALE GENOMIC DNA]</scope>
    <source>
        <strain evidence="3 4">LSU 92-RS-03</strain>
    </source>
</reference>
<evidence type="ECO:0000256" key="2">
    <source>
        <dbReference type="SAM" id="Phobius"/>
    </source>
</evidence>
<proteinExistence type="predicted"/>
<organism evidence="3 4">
    <name type="scientific">Rhizopus stolonifer</name>
    <name type="common">Rhizopus nigricans</name>
    <dbReference type="NCBI Taxonomy" id="4846"/>
    <lineage>
        <taxon>Eukaryota</taxon>
        <taxon>Fungi</taxon>
        <taxon>Fungi incertae sedis</taxon>
        <taxon>Mucoromycota</taxon>
        <taxon>Mucoromycotina</taxon>
        <taxon>Mucoromycetes</taxon>
        <taxon>Mucorales</taxon>
        <taxon>Mucorineae</taxon>
        <taxon>Rhizopodaceae</taxon>
        <taxon>Rhizopus</taxon>
    </lineage>
</organism>
<feature type="region of interest" description="Disordered" evidence="1">
    <location>
        <begin position="335"/>
        <end position="356"/>
    </location>
</feature>
<dbReference type="Gene3D" id="2.120.10.80">
    <property type="entry name" value="Kelch-type beta propeller"/>
    <property type="match status" value="1"/>
</dbReference>
<dbReference type="Proteomes" id="UP000253551">
    <property type="component" value="Unassembled WGS sequence"/>
</dbReference>
<keyword evidence="2" id="KW-1133">Transmembrane helix</keyword>
<keyword evidence="2" id="KW-0812">Transmembrane</keyword>
<dbReference type="SUPFAM" id="SSF117281">
    <property type="entry name" value="Kelch motif"/>
    <property type="match status" value="1"/>
</dbReference>
<dbReference type="InterPro" id="IPR015915">
    <property type="entry name" value="Kelch-typ_b-propeller"/>
</dbReference>
<feature type="transmembrane region" description="Helical" evidence="2">
    <location>
        <begin position="264"/>
        <end position="284"/>
    </location>
</feature>